<dbReference type="PROSITE" id="PS50106">
    <property type="entry name" value="PDZ"/>
    <property type="match status" value="1"/>
</dbReference>
<dbReference type="PANTHER" id="PTHR12157">
    <property type="entry name" value="REGULATING SYNAPTIC MEMBRANE EXOCYTOSIS PROTEIN"/>
    <property type="match status" value="1"/>
</dbReference>
<evidence type="ECO:0000313" key="6">
    <source>
        <dbReference type="EMBL" id="OAF70018.1"/>
    </source>
</evidence>
<dbReference type="Gene3D" id="2.60.40.150">
    <property type="entry name" value="C2 domain"/>
    <property type="match status" value="2"/>
</dbReference>
<dbReference type="PROSITE" id="PS50004">
    <property type="entry name" value="C2"/>
    <property type="match status" value="2"/>
</dbReference>
<dbReference type="GO" id="GO:0045202">
    <property type="term" value="C:synapse"/>
    <property type="evidence" value="ECO:0007669"/>
    <property type="project" value="UniProtKB-SubCell"/>
</dbReference>
<comment type="subcellular location">
    <subcellularLocation>
        <location evidence="2">Synapse</location>
    </subcellularLocation>
</comment>
<dbReference type="SUPFAM" id="SSF50156">
    <property type="entry name" value="PDZ domain-like"/>
    <property type="match status" value="1"/>
</dbReference>
<evidence type="ECO:0000256" key="1">
    <source>
        <dbReference type="ARBA" id="ARBA00023018"/>
    </source>
</evidence>
<dbReference type="InterPro" id="IPR039032">
    <property type="entry name" value="Rim-like"/>
</dbReference>
<dbReference type="EMBL" id="LWCA01000198">
    <property type="protein sequence ID" value="OAF70018.1"/>
    <property type="molecule type" value="Genomic_DNA"/>
</dbReference>
<feature type="domain" description="C2" evidence="4">
    <location>
        <begin position="544"/>
        <end position="667"/>
    </location>
</feature>
<dbReference type="PANTHER" id="PTHR12157:SF21">
    <property type="entry name" value="RAB3 INTERACTING MOLECULE, ISOFORM F"/>
    <property type="match status" value="1"/>
</dbReference>
<reference evidence="6 7" key="1">
    <citation type="submission" date="2016-04" db="EMBL/GenBank/DDBJ databases">
        <title>The genome of Intoshia linei affirms orthonectids as highly simplified spiralians.</title>
        <authorList>
            <person name="Mikhailov K.V."/>
            <person name="Slusarev G.S."/>
            <person name="Nikitin M.A."/>
            <person name="Logacheva M.D."/>
            <person name="Penin A."/>
            <person name="Aleoshin V."/>
            <person name="Panchin Y.V."/>
        </authorList>
    </citation>
    <scope>NUCLEOTIDE SEQUENCE [LARGE SCALE GENOMIC DNA]</scope>
    <source>
        <strain evidence="6">Intl2013</strain>
        <tissue evidence="6">Whole animal</tissue>
    </source>
</reference>
<keyword evidence="1" id="KW-0770">Synapse</keyword>
<dbReference type="GO" id="GO:0016020">
    <property type="term" value="C:membrane"/>
    <property type="evidence" value="ECO:0007669"/>
    <property type="project" value="InterPro"/>
</dbReference>
<dbReference type="InterPro" id="IPR035892">
    <property type="entry name" value="C2_domain_sf"/>
</dbReference>
<feature type="domain" description="PDZ" evidence="5">
    <location>
        <begin position="399"/>
        <end position="491"/>
    </location>
</feature>
<dbReference type="OrthoDB" id="420032at2759"/>
<comment type="caution">
    <text evidence="6">The sequence shown here is derived from an EMBL/GenBank/DDBJ whole genome shotgun (WGS) entry which is preliminary data.</text>
</comment>
<dbReference type="InterPro" id="IPR001478">
    <property type="entry name" value="PDZ"/>
</dbReference>
<dbReference type="InterPro" id="IPR013083">
    <property type="entry name" value="Znf_RING/FYVE/PHD"/>
</dbReference>
<dbReference type="GO" id="GO:0031267">
    <property type="term" value="F:small GTPase binding"/>
    <property type="evidence" value="ECO:0007669"/>
    <property type="project" value="InterPro"/>
</dbReference>
<dbReference type="CDD" id="cd00030">
    <property type="entry name" value="C2"/>
    <property type="match status" value="1"/>
</dbReference>
<dbReference type="SMART" id="SM00239">
    <property type="entry name" value="C2"/>
    <property type="match status" value="2"/>
</dbReference>
<dbReference type="GO" id="GO:0006887">
    <property type="term" value="P:exocytosis"/>
    <property type="evidence" value="ECO:0007669"/>
    <property type="project" value="InterPro"/>
</dbReference>
<dbReference type="Pfam" id="PF02318">
    <property type="entry name" value="FYVE_2"/>
    <property type="match status" value="1"/>
</dbReference>
<name>A0A177B6W0_9BILA</name>
<dbReference type="InterPro" id="IPR036034">
    <property type="entry name" value="PDZ_sf"/>
</dbReference>
<dbReference type="InterPro" id="IPR041282">
    <property type="entry name" value="FYVE_2"/>
</dbReference>
<dbReference type="Pfam" id="PF00168">
    <property type="entry name" value="C2"/>
    <property type="match status" value="2"/>
</dbReference>
<evidence type="ECO:0000259" key="5">
    <source>
        <dbReference type="PROSITE" id="PS50106"/>
    </source>
</evidence>
<dbReference type="InterPro" id="IPR000008">
    <property type="entry name" value="C2_dom"/>
</dbReference>
<evidence type="ECO:0000259" key="4">
    <source>
        <dbReference type="PROSITE" id="PS50004"/>
    </source>
</evidence>
<dbReference type="Gene3D" id="3.30.40.10">
    <property type="entry name" value="Zinc/RING finger domain, C3HC4 (zinc finger)"/>
    <property type="match status" value="1"/>
</dbReference>
<protein>
    <submittedName>
        <fullName evidence="6">Uncharacterized protein</fullName>
    </submittedName>
</protein>
<sequence length="1288" mass="150273">MDPLESNFSLLTLEEQKIIKDVVERQKKEEEKERKIKENTNDEIIKLQKKESEIRNQKVDDTICSLCRNTKFVEGTGKYCNMCKMKCCSRCCRPNKNDGYTCNLCRKKMELNLKNITISQTTPSNITTSKIVTPLQITKIIGDKENKMYSSFSETKIPIARPTDNSKSKFKPYNKNINKQIHNETDNITMKSVDQSLLINPVIKNHEKYDKHEKNVQNCANVSNPSNLYRNPHKQTTHIPLENTSGYNANNFNVKDPQQVNYFDSRSRDKKIYKNTQKNHLDGNIFVNESFDTADTSFRNYFEKHENYPKMHLQNKQNTFDETDREKYTINNQEIDPSCIDYSMHNNTTHSTPKKTNRSHNAINRKMYECEEEFSNFMPAVWTTSTDCNVLVGKMILPKVPLDRDSPFVIYLRSSLGFKVVGGLKTVEGYLGAFVTKVRKNGIADKVGGIRAGDEVVKWQTYNLRNLSFNQVYDIIHSAKKLKYINLIIHRYLEKKMLLYIPPEKKFIDNTIISKNSSINPRKLDQVVKYAGFIEVNHKSVFPKRGLESFQKLKIFYNIEKLCIHIGVLSCSIFIERADGYERNPYCVISFLSRNPIYRKTKTIYNTSNPVWNQTFLIYNVYKQDLFNVPLLCTVIDFDNLSHDECIGEVELNLNNIDIYNNICIYQLECKNSTLSFYHKSDNIENNQFFDSKTYSTSDNNVCNLGQDFNNNRPHKKKIKRMLPAIPIPITTSEIINARFRQEPYTERAYSDCVNDAHYQNRTQYSFQPNDFAYPKSNYLNQNYIRYPNSISYSRDKNYFNPEENLPYTSKNINYASDYEQEYRNPLQALQTHSIENRNLEPKLYNKMFMSNTKNRQDYRKNNKGYRIFNSQNDVNIEESDYFEKKNSFMNNQIIDNYHNAKPKYKHDYFKSRGIYDSKSNYSTESNNPYIQGRDSFSQFYDSSDPNKSSFGGENYHHEKLKNPNSTISLESNISDSNQELMHTHGSNKQFSKYKHSNHFIEEDDEEESSPITNKEKILHFRSISEESFQDNNEEETNVKTTVYHDNSDHQQLTSVISTSSQENTPDINVVKFSSKANRRKSLGYKVAALIGLCKKFSNHENVQFNRSEEIGTDVLKNNHCESIKRKENFHFDNFIEGIGPGQVVNRQIFGASCLGEIQLSLLMKNNNLIVEIIKARDFIYKSSKTLPATYAKIYLVSSAKHLIERQRTNCAKRMTCPLYQETLIFSSLKDAEFLQISIFAEYSKIERKSLVGIAQIRLTNLNLSNLVLGWYKLYNQFYAEIKINGDT</sequence>
<dbReference type="Gene3D" id="2.30.42.10">
    <property type="match status" value="1"/>
</dbReference>
<feature type="domain" description="C2" evidence="4">
    <location>
        <begin position="1154"/>
        <end position="1272"/>
    </location>
</feature>
<evidence type="ECO:0000313" key="7">
    <source>
        <dbReference type="Proteomes" id="UP000078046"/>
    </source>
</evidence>
<keyword evidence="3" id="KW-0175">Coiled coil</keyword>
<evidence type="ECO:0000256" key="3">
    <source>
        <dbReference type="SAM" id="Coils"/>
    </source>
</evidence>
<dbReference type="GO" id="GO:0044325">
    <property type="term" value="F:transmembrane transporter binding"/>
    <property type="evidence" value="ECO:0007669"/>
    <property type="project" value="TreeGrafter"/>
</dbReference>
<evidence type="ECO:0000256" key="2">
    <source>
        <dbReference type="ARBA" id="ARBA00034103"/>
    </source>
</evidence>
<gene>
    <name evidence="6" type="ORF">A3Q56_02226</name>
</gene>
<dbReference type="SMART" id="SM00228">
    <property type="entry name" value="PDZ"/>
    <property type="match status" value="1"/>
</dbReference>
<dbReference type="SUPFAM" id="SSF57903">
    <property type="entry name" value="FYVE/PHD zinc finger"/>
    <property type="match status" value="1"/>
</dbReference>
<dbReference type="InterPro" id="IPR011011">
    <property type="entry name" value="Znf_FYVE_PHD"/>
</dbReference>
<dbReference type="SUPFAM" id="SSF49562">
    <property type="entry name" value="C2 domain (Calcium/lipid-binding domain, CaLB)"/>
    <property type="match status" value="2"/>
</dbReference>
<proteinExistence type="predicted"/>
<organism evidence="6 7">
    <name type="scientific">Intoshia linei</name>
    <dbReference type="NCBI Taxonomy" id="1819745"/>
    <lineage>
        <taxon>Eukaryota</taxon>
        <taxon>Metazoa</taxon>
        <taxon>Spiralia</taxon>
        <taxon>Lophotrochozoa</taxon>
        <taxon>Mesozoa</taxon>
        <taxon>Orthonectida</taxon>
        <taxon>Rhopaluridae</taxon>
        <taxon>Intoshia</taxon>
    </lineage>
</organism>
<keyword evidence="7" id="KW-1185">Reference proteome</keyword>
<dbReference type="GO" id="GO:0042391">
    <property type="term" value="P:regulation of membrane potential"/>
    <property type="evidence" value="ECO:0007669"/>
    <property type="project" value="TreeGrafter"/>
</dbReference>
<feature type="coiled-coil region" evidence="3">
    <location>
        <begin position="13"/>
        <end position="57"/>
    </location>
</feature>
<accession>A0A177B6W0</accession>
<dbReference type="Proteomes" id="UP000078046">
    <property type="component" value="Unassembled WGS sequence"/>
</dbReference>